<evidence type="ECO:0000313" key="1">
    <source>
        <dbReference type="EMBL" id="KOX81112.1"/>
    </source>
</evidence>
<gene>
    <name evidence="1" type="ORF">WN51_10037</name>
</gene>
<organism evidence="1 2">
    <name type="scientific">Melipona quadrifasciata</name>
    <dbReference type="NCBI Taxonomy" id="166423"/>
    <lineage>
        <taxon>Eukaryota</taxon>
        <taxon>Metazoa</taxon>
        <taxon>Ecdysozoa</taxon>
        <taxon>Arthropoda</taxon>
        <taxon>Hexapoda</taxon>
        <taxon>Insecta</taxon>
        <taxon>Pterygota</taxon>
        <taxon>Neoptera</taxon>
        <taxon>Endopterygota</taxon>
        <taxon>Hymenoptera</taxon>
        <taxon>Apocrita</taxon>
        <taxon>Aculeata</taxon>
        <taxon>Apoidea</taxon>
        <taxon>Anthophila</taxon>
        <taxon>Apidae</taxon>
        <taxon>Melipona</taxon>
    </lineage>
</organism>
<dbReference type="EMBL" id="KQ435692">
    <property type="protein sequence ID" value="KOX81112.1"/>
    <property type="molecule type" value="Genomic_DNA"/>
</dbReference>
<keyword evidence="2" id="KW-1185">Reference proteome</keyword>
<sequence>TSPMYLSEVVDTEIRGALGILTAVNVLGPRFRRTLGVFGRKKDAYKSIAYFKGTTNYNELKRKMEFIYKVLGRDNSLKLSHSSEMNRQSWLDKLRLIKQPSNRRALCIVILLPGTIATTMVEKVGRRKLLITSMFGSWVTSVSSRLSSTI</sequence>
<evidence type="ECO:0000313" key="2">
    <source>
        <dbReference type="Proteomes" id="UP000053105"/>
    </source>
</evidence>
<accession>A0A0N0BKV1</accession>
<dbReference type="AlphaFoldDB" id="A0A0N0BKV1"/>
<dbReference type="STRING" id="166423.A0A0N0BKV1"/>
<reference evidence="1 2" key="1">
    <citation type="submission" date="2015-07" db="EMBL/GenBank/DDBJ databases">
        <title>The genome of Melipona quadrifasciata.</title>
        <authorList>
            <person name="Pan H."/>
            <person name="Kapheim K."/>
        </authorList>
    </citation>
    <scope>NUCLEOTIDE SEQUENCE [LARGE SCALE GENOMIC DNA]</scope>
    <source>
        <strain evidence="1">0111107301</strain>
        <tissue evidence="1">Whole body</tissue>
    </source>
</reference>
<feature type="non-terminal residue" evidence="1">
    <location>
        <position position="1"/>
    </location>
</feature>
<proteinExistence type="predicted"/>
<dbReference type="Proteomes" id="UP000053105">
    <property type="component" value="Unassembled WGS sequence"/>
</dbReference>
<protein>
    <submittedName>
        <fullName evidence="1">Uncharacterized protein</fullName>
    </submittedName>
</protein>
<name>A0A0N0BKV1_9HYME</name>